<feature type="transmembrane region" description="Helical" evidence="6">
    <location>
        <begin position="159"/>
        <end position="180"/>
    </location>
</feature>
<dbReference type="AlphaFoldDB" id="A0A418D6D4"/>
<dbReference type="CDD" id="cd00038">
    <property type="entry name" value="CAP_ED"/>
    <property type="match status" value="1"/>
</dbReference>
<protein>
    <recommendedName>
        <fullName evidence="13">STAS domain-containing protein</fullName>
    </recommendedName>
</protein>
<evidence type="ECO:0000259" key="7">
    <source>
        <dbReference type="PROSITE" id="PS50042"/>
    </source>
</evidence>
<evidence type="ECO:0000259" key="8">
    <source>
        <dbReference type="PROSITE" id="PS50801"/>
    </source>
</evidence>
<dbReference type="PROSITE" id="PS50042">
    <property type="entry name" value="CNMP_BINDING_3"/>
    <property type="match status" value="1"/>
</dbReference>
<feature type="transmembrane region" description="Helical" evidence="6">
    <location>
        <begin position="454"/>
        <end position="485"/>
    </location>
</feature>
<dbReference type="Pfam" id="PF00916">
    <property type="entry name" value="Sulfate_transp"/>
    <property type="match status" value="1"/>
</dbReference>
<dbReference type="Gene3D" id="3.30.750.24">
    <property type="entry name" value="STAS domain"/>
    <property type="match status" value="1"/>
</dbReference>
<feature type="transmembrane region" description="Helical" evidence="6">
    <location>
        <begin position="131"/>
        <end position="147"/>
    </location>
</feature>
<dbReference type="SUPFAM" id="SSF52091">
    <property type="entry name" value="SpoIIaa-like"/>
    <property type="match status" value="1"/>
</dbReference>
<evidence type="ECO:0000313" key="11">
    <source>
        <dbReference type="Proteomes" id="UP000285430"/>
    </source>
</evidence>
<dbReference type="PROSITE" id="PS50801">
    <property type="entry name" value="STAS"/>
    <property type="match status" value="1"/>
</dbReference>
<feature type="region of interest" description="Disordered" evidence="5">
    <location>
        <begin position="30"/>
        <end position="52"/>
    </location>
</feature>
<dbReference type="VEuPathDB" id="FungiDB:H257_07210"/>
<evidence type="ECO:0000313" key="10">
    <source>
        <dbReference type="EMBL" id="RHZ28378.1"/>
    </source>
</evidence>
<evidence type="ECO:0008006" key="13">
    <source>
        <dbReference type="Google" id="ProtNLM"/>
    </source>
</evidence>
<dbReference type="EMBL" id="QUTH01001976">
    <property type="protein sequence ID" value="RHZ28378.1"/>
    <property type="molecule type" value="Genomic_DNA"/>
</dbReference>
<dbReference type="GO" id="GO:0016020">
    <property type="term" value="C:membrane"/>
    <property type="evidence" value="ECO:0007669"/>
    <property type="project" value="UniProtKB-SubCell"/>
</dbReference>
<feature type="transmembrane region" description="Helical" evidence="6">
    <location>
        <begin position="192"/>
        <end position="216"/>
    </location>
</feature>
<evidence type="ECO:0000256" key="3">
    <source>
        <dbReference type="ARBA" id="ARBA00022989"/>
    </source>
</evidence>
<sequence>MNSVGAIARTPNAKHRLSLRYDDERLPFLTADQGSRSNGGTSTTSAATTHHAVAPESDGSKYLKIGLYGLINAVILVPLMISFSQIIFRDPVFQPYLADLVKLTMVSGAVHQICFSVLSTLPFAVGQVQDAGLIFLSAIATSIVHSLHKADTVFVMEEVLATTLFTLCGSTALLGVALVITGKLRWASFVQYLPMPVVGGYFAFIGFFCLQAGVAMMSGKEVKEITDWAQLTDLKSFYLCAPGIVAGIFMWVVTQRIQHFTILPMCMLTILALFFGSMAVTGTSFQDARAYGWIAPLPNATMNFLDIYKHFQPSHFHAEFMLDQLPSWIAMYFVVAFSSSLDVAAIEMALHKPLDHNAELQTVGWSNVISGLTGGFTGSYIFSSTIFSMKSGVDSRLTGVLVFALELALVMSPFSIISYVPKLFFASLQTLIFVDLFMEWIVHARKSMYVSEYLIVWFTFVVMVLWNLQAGIVLGIVGAAFNFIVSYVESTSIRRVWKQSHVKRQFKERISLLKSRGSIVTLELDGYIFFGSSVNIMAQVRKHVLLTTDELLHQRSTRSLSTSVMATPNFNSHRLHGRISTRNNAATPANMGLMALDDMNEYLSEYSADAPIPACRTRFLVLDFDRVTGIDVTAVRSGFNMIKQMLVENGISLVFANLPKHIEAMLRLHDVFDDNDMNTNSCDNVPTKAFETLDIALEWCEDGLLAKEVPVSDSASRLLQSGRTMQLLDVLLPKGGGGSVEHVGGDKVDDVTGPLYVQTQSFEKGQLIYTCGGDVDGFYVIGKGLVDVYLPSTEHKKMGPGFTGRKRIMQVTNGGLLGDVDMILNKKHSFTAEARSNCFIFFIPTAAMDTMKQQHPNLAARFDKAIMRSMALHILEVRVADE</sequence>
<dbReference type="InterPro" id="IPR002645">
    <property type="entry name" value="STAS_dom"/>
</dbReference>
<feature type="domain" description="Cyclic nucleotide-binding" evidence="7">
    <location>
        <begin position="757"/>
        <end position="843"/>
    </location>
</feature>
<evidence type="ECO:0000313" key="12">
    <source>
        <dbReference type="Proteomes" id="UP000285712"/>
    </source>
</evidence>
<evidence type="ECO:0000313" key="9">
    <source>
        <dbReference type="EMBL" id="RHY90022.1"/>
    </source>
</evidence>
<dbReference type="InterPro" id="IPR052706">
    <property type="entry name" value="Membrane-Transporter-like"/>
</dbReference>
<dbReference type="PANTHER" id="PTHR43310">
    <property type="entry name" value="SULFATE TRANSPORTER YBAR-RELATED"/>
    <property type="match status" value="1"/>
</dbReference>
<feature type="domain" description="STAS" evidence="8">
    <location>
        <begin position="509"/>
        <end position="700"/>
    </location>
</feature>
<name>A0A418D6D4_APHAT</name>
<proteinExistence type="predicted"/>
<dbReference type="CDD" id="cd07042">
    <property type="entry name" value="STAS_SulP_like_sulfate_transporter"/>
    <property type="match status" value="1"/>
</dbReference>
<dbReference type="InterPro" id="IPR014710">
    <property type="entry name" value="RmlC-like_jellyroll"/>
</dbReference>
<evidence type="ECO:0000256" key="4">
    <source>
        <dbReference type="ARBA" id="ARBA00023136"/>
    </source>
</evidence>
<feature type="transmembrane region" description="Helical" evidence="6">
    <location>
        <begin position="236"/>
        <end position="253"/>
    </location>
</feature>
<dbReference type="InterPro" id="IPR011547">
    <property type="entry name" value="SLC26A/SulP_dom"/>
</dbReference>
<dbReference type="SUPFAM" id="SSF51206">
    <property type="entry name" value="cAMP-binding domain-like"/>
    <property type="match status" value="1"/>
</dbReference>
<feature type="transmembrane region" description="Helical" evidence="6">
    <location>
        <begin position="399"/>
        <end position="417"/>
    </location>
</feature>
<dbReference type="Gene3D" id="2.60.120.10">
    <property type="entry name" value="Jelly Rolls"/>
    <property type="match status" value="1"/>
</dbReference>
<keyword evidence="3 6" id="KW-1133">Transmembrane helix</keyword>
<dbReference type="Pfam" id="PF00027">
    <property type="entry name" value="cNMP_binding"/>
    <property type="match status" value="1"/>
</dbReference>
<feature type="transmembrane region" description="Helical" evidence="6">
    <location>
        <begin position="260"/>
        <end position="278"/>
    </location>
</feature>
<dbReference type="InterPro" id="IPR036513">
    <property type="entry name" value="STAS_dom_sf"/>
</dbReference>
<dbReference type="Proteomes" id="UP000285430">
    <property type="component" value="Unassembled WGS sequence"/>
</dbReference>
<keyword evidence="4 6" id="KW-0472">Membrane</keyword>
<feature type="transmembrane region" description="Helical" evidence="6">
    <location>
        <begin position="368"/>
        <end position="387"/>
    </location>
</feature>
<dbReference type="Pfam" id="PF01740">
    <property type="entry name" value="STAS"/>
    <property type="match status" value="1"/>
</dbReference>
<reference evidence="11 12" key="1">
    <citation type="submission" date="2018-08" db="EMBL/GenBank/DDBJ databases">
        <title>Aphanomyces genome sequencing and annotation.</title>
        <authorList>
            <person name="Minardi D."/>
            <person name="Oidtmann B."/>
            <person name="Van Der Giezen M."/>
            <person name="Studholme D.J."/>
        </authorList>
    </citation>
    <scope>NUCLEOTIDE SEQUENCE [LARGE SCALE GENOMIC DNA]</scope>
    <source>
        <strain evidence="10 11">Da</strain>
        <strain evidence="9 12">Sv</strain>
    </source>
</reference>
<dbReference type="Proteomes" id="UP000285712">
    <property type="component" value="Unassembled WGS sequence"/>
</dbReference>
<organism evidence="9 12">
    <name type="scientific">Aphanomyces astaci</name>
    <name type="common">Crayfish plague agent</name>
    <dbReference type="NCBI Taxonomy" id="112090"/>
    <lineage>
        <taxon>Eukaryota</taxon>
        <taxon>Sar</taxon>
        <taxon>Stramenopiles</taxon>
        <taxon>Oomycota</taxon>
        <taxon>Saprolegniomycetes</taxon>
        <taxon>Saprolegniales</taxon>
        <taxon>Verrucalvaceae</taxon>
        <taxon>Aphanomyces</taxon>
    </lineage>
</organism>
<evidence type="ECO:0000256" key="6">
    <source>
        <dbReference type="SAM" id="Phobius"/>
    </source>
</evidence>
<feature type="transmembrane region" description="Helical" evidence="6">
    <location>
        <begin position="100"/>
        <end position="124"/>
    </location>
</feature>
<feature type="transmembrane region" description="Helical" evidence="6">
    <location>
        <begin position="329"/>
        <end position="348"/>
    </location>
</feature>
<dbReference type="PANTHER" id="PTHR43310:SF2">
    <property type="entry name" value="SLC26A_SULP TRANSPORTER DOMAIN-CONTAINING PROTEIN"/>
    <property type="match status" value="1"/>
</dbReference>
<dbReference type="InterPro" id="IPR018490">
    <property type="entry name" value="cNMP-bd_dom_sf"/>
</dbReference>
<gene>
    <name evidence="9" type="ORF">DYB35_005481</name>
    <name evidence="10" type="ORF">DYB37_006055</name>
</gene>
<evidence type="ECO:0000256" key="1">
    <source>
        <dbReference type="ARBA" id="ARBA00004141"/>
    </source>
</evidence>
<accession>A0A418D6D4</accession>
<comment type="caution">
    <text evidence="9">The sequence shown here is derived from an EMBL/GenBank/DDBJ whole genome shotgun (WGS) entry which is preliminary data.</text>
</comment>
<evidence type="ECO:0000256" key="5">
    <source>
        <dbReference type="SAM" id="MobiDB-lite"/>
    </source>
</evidence>
<feature type="transmembrane region" description="Helical" evidence="6">
    <location>
        <begin position="65"/>
        <end position="88"/>
    </location>
</feature>
<dbReference type="InterPro" id="IPR000595">
    <property type="entry name" value="cNMP-bd_dom"/>
</dbReference>
<evidence type="ECO:0000256" key="2">
    <source>
        <dbReference type="ARBA" id="ARBA00022692"/>
    </source>
</evidence>
<dbReference type="EMBL" id="QUTG01003855">
    <property type="protein sequence ID" value="RHY90022.1"/>
    <property type="molecule type" value="Genomic_DNA"/>
</dbReference>
<keyword evidence="2 6" id="KW-0812">Transmembrane</keyword>
<comment type="subcellular location">
    <subcellularLocation>
        <location evidence="1">Membrane</location>
        <topology evidence="1">Multi-pass membrane protein</topology>
    </subcellularLocation>
</comment>
<feature type="compositionally biased region" description="Low complexity" evidence="5">
    <location>
        <begin position="41"/>
        <end position="52"/>
    </location>
</feature>